<dbReference type="Proteomes" id="UP000290365">
    <property type="component" value="Chromosome"/>
</dbReference>
<gene>
    <name evidence="1" type="ORF">EPA93_36700</name>
</gene>
<dbReference type="KEGG" id="kbs:EPA93_36700"/>
<proteinExistence type="predicted"/>
<reference evidence="1 2" key="1">
    <citation type="submission" date="2019-01" db="EMBL/GenBank/DDBJ databases">
        <title>Ktedonosporobacter rubrisoli SCAWS-G2.</title>
        <authorList>
            <person name="Huang Y."/>
            <person name="Yan B."/>
        </authorList>
    </citation>
    <scope>NUCLEOTIDE SEQUENCE [LARGE SCALE GENOMIC DNA]</scope>
    <source>
        <strain evidence="1 2">SCAWS-G2</strain>
    </source>
</reference>
<organism evidence="1 2">
    <name type="scientific">Ktedonosporobacter rubrisoli</name>
    <dbReference type="NCBI Taxonomy" id="2509675"/>
    <lineage>
        <taxon>Bacteria</taxon>
        <taxon>Bacillati</taxon>
        <taxon>Chloroflexota</taxon>
        <taxon>Ktedonobacteria</taxon>
        <taxon>Ktedonobacterales</taxon>
        <taxon>Ktedonosporobacteraceae</taxon>
        <taxon>Ktedonosporobacter</taxon>
    </lineage>
</organism>
<dbReference type="OrthoDB" id="166186at2"/>
<evidence type="ECO:0000313" key="1">
    <source>
        <dbReference type="EMBL" id="QBD81222.1"/>
    </source>
</evidence>
<dbReference type="RefSeq" id="WP_129892283.1">
    <property type="nucleotide sequence ID" value="NZ_CP035758.1"/>
</dbReference>
<name>A0A4P6K0C3_KTERU</name>
<accession>A0A4P6K0C3</accession>
<protein>
    <recommendedName>
        <fullName evidence="3">C-type cytochrome biogenesis protein CcmI</fullName>
    </recommendedName>
</protein>
<keyword evidence="2" id="KW-1185">Reference proteome</keyword>
<evidence type="ECO:0000313" key="2">
    <source>
        <dbReference type="Proteomes" id="UP000290365"/>
    </source>
</evidence>
<sequence length="117" mass="13430">MSIVVAVGLGILALAFVLYPLYRRPSIEAPAVASKIEARDADEPQEREQAARQALHEVELDYQLGNLSEKDYGVLRERYMRHALVALKSRYDREQELDEMIEEQLKQIKEKSSDQAQ</sequence>
<dbReference type="EMBL" id="CP035758">
    <property type="protein sequence ID" value="QBD81222.1"/>
    <property type="molecule type" value="Genomic_DNA"/>
</dbReference>
<evidence type="ECO:0008006" key="3">
    <source>
        <dbReference type="Google" id="ProtNLM"/>
    </source>
</evidence>
<dbReference type="AlphaFoldDB" id="A0A4P6K0C3"/>